<accession>A0ABQ9UKK3</accession>
<evidence type="ECO:0000256" key="6">
    <source>
        <dbReference type="ARBA" id="ARBA00023838"/>
    </source>
</evidence>
<evidence type="ECO:0000256" key="5">
    <source>
        <dbReference type="ARBA" id="ARBA00022927"/>
    </source>
</evidence>
<evidence type="ECO:0000256" key="3">
    <source>
        <dbReference type="ARBA" id="ARBA00022448"/>
    </source>
</evidence>
<keyword evidence="5" id="KW-0653">Protein transport</keyword>
<organism evidence="7 8">
    <name type="scientific">Saguinus oedipus</name>
    <name type="common">Cotton-top tamarin</name>
    <name type="synonym">Oedipomidas oedipus</name>
    <dbReference type="NCBI Taxonomy" id="9490"/>
    <lineage>
        <taxon>Eukaryota</taxon>
        <taxon>Metazoa</taxon>
        <taxon>Chordata</taxon>
        <taxon>Craniata</taxon>
        <taxon>Vertebrata</taxon>
        <taxon>Euteleostomi</taxon>
        <taxon>Mammalia</taxon>
        <taxon>Eutheria</taxon>
        <taxon>Euarchontoglires</taxon>
        <taxon>Primates</taxon>
        <taxon>Haplorrhini</taxon>
        <taxon>Platyrrhini</taxon>
        <taxon>Cebidae</taxon>
        <taxon>Callitrichinae</taxon>
        <taxon>Saguinus</taxon>
    </lineage>
</organism>
<comment type="caution">
    <text evidence="7">The sequence shown here is derived from an EMBL/GenBank/DDBJ whole genome shotgun (WGS) entry which is preliminary data.</text>
</comment>
<evidence type="ECO:0000256" key="4">
    <source>
        <dbReference type="ARBA" id="ARBA00022753"/>
    </source>
</evidence>
<gene>
    <name evidence="7" type="primary">VPS35L_4</name>
    <name evidence="7" type="ORF">P7K49_023088</name>
</gene>
<keyword evidence="3" id="KW-0813">Transport</keyword>
<proteinExistence type="inferred from homology"/>
<keyword evidence="4" id="KW-0967">Endosome</keyword>
<dbReference type="Proteomes" id="UP001266305">
    <property type="component" value="Unassembled WGS sequence"/>
</dbReference>
<dbReference type="PANTHER" id="PTHR13673">
    <property type="entry name" value="ESOPHAGEAL CANCER ASSOCIATED PROTEIN"/>
    <property type="match status" value="1"/>
</dbReference>
<sequence length="168" mass="18837">MRLRVHNHTRGTSMTLGLSETHTLGTVTQIAAPARAWVCLTVLVCSTVDSNDSLYGGDSKFLAENNKLCETVMAQILEHLKTLAKEEALKRQSSLGLSFFNSILAHGDLRNNKLNQLSVNLWHLAQRHGCADTRTMVKTLEYIKKRSKQPDMTHLTELALRLPLQTRT</sequence>
<dbReference type="EMBL" id="JASSZA010000011">
    <property type="protein sequence ID" value="KAK2097637.1"/>
    <property type="molecule type" value="Genomic_DNA"/>
</dbReference>
<comment type="similarity">
    <text evidence="2">Belongs to the VPS35L family.</text>
</comment>
<keyword evidence="8" id="KW-1185">Reference proteome</keyword>
<comment type="subcellular location">
    <subcellularLocation>
        <location evidence="1">Endosome</location>
    </subcellularLocation>
</comment>
<name>A0ABQ9UKK3_SAGOE</name>
<evidence type="ECO:0000256" key="2">
    <source>
        <dbReference type="ARBA" id="ARBA00010704"/>
    </source>
</evidence>
<dbReference type="InterPro" id="IPR029705">
    <property type="entry name" value="VPS35L"/>
</dbReference>
<evidence type="ECO:0000256" key="1">
    <source>
        <dbReference type="ARBA" id="ARBA00004177"/>
    </source>
</evidence>
<protein>
    <recommendedName>
        <fullName evidence="6">VPS35 endosomal protein-sorting factor-like</fullName>
    </recommendedName>
</protein>
<dbReference type="PANTHER" id="PTHR13673:SF0">
    <property type="entry name" value="VPS35 ENDOSOMAL PROTEIN-SORTING FACTOR-LIKE"/>
    <property type="match status" value="1"/>
</dbReference>
<evidence type="ECO:0000313" key="7">
    <source>
        <dbReference type="EMBL" id="KAK2097637.1"/>
    </source>
</evidence>
<reference evidence="7 8" key="1">
    <citation type="submission" date="2023-05" db="EMBL/GenBank/DDBJ databases">
        <title>B98-5 Cell Line De Novo Hybrid Assembly: An Optical Mapping Approach.</title>
        <authorList>
            <person name="Kananen K."/>
            <person name="Auerbach J.A."/>
            <person name="Kautto E."/>
            <person name="Blachly J.S."/>
        </authorList>
    </citation>
    <scope>NUCLEOTIDE SEQUENCE [LARGE SCALE GENOMIC DNA]</scope>
    <source>
        <strain evidence="7">B95-8</strain>
        <tissue evidence="7">Cell line</tissue>
    </source>
</reference>
<evidence type="ECO:0000313" key="8">
    <source>
        <dbReference type="Proteomes" id="UP001266305"/>
    </source>
</evidence>